<dbReference type="InterPro" id="IPR029063">
    <property type="entry name" value="SAM-dependent_MTases_sf"/>
</dbReference>
<evidence type="ECO:0000313" key="8">
    <source>
        <dbReference type="Proteomes" id="UP000681594"/>
    </source>
</evidence>
<dbReference type="InterPro" id="IPR022642">
    <property type="entry name" value="CheR_C"/>
</dbReference>
<dbReference type="PANTHER" id="PTHR24422">
    <property type="entry name" value="CHEMOTAXIS PROTEIN METHYLTRANSFERASE"/>
    <property type="match status" value="1"/>
</dbReference>
<dbReference type="Gene3D" id="3.40.50.150">
    <property type="entry name" value="Vaccinia Virus protein VP39"/>
    <property type="match status" value="1"/>
</dbReference>
<dbReference type="InterPro" id="IPR036804">
    <property type="entry name" value="CheR_N_sf"/>
</dbReference>
<evidence type="ECO:0000313" key="7">
    <source>
        <dbReference type="EMBL" id="MBP0447656.1"/>
    </source>
</evidence>
<dbReference type="EC" id="2.1.1.80" evidence="2"/>
<reference evidence="7 8" key="1">
    <citation type="submission" date="2021-03" db="EMBL/GenBank/DDBJ databases">
        <authorList>
            <person name="So Y."/>
        </authorList>
    </citation>
    <scope>NUCLEOTIDE SEQUENCE [LARGE SCALE GENOMIC DNA]</scope>
    <source>
        <strain evidence="7 8">SSH11</strain>
    </source>
</reference>
<evidence type="ECO:0000256" key="4">
    <source>
        <dbReference type="ARBA" id="ARBA00022679"/>
    </source>
</evidence>
<dbReference type="InterPro" id="IPR000780">
    <property type="entry name" value="CheR_MeTrfase"/>
</dbReference>
<keyword evidence="4" id="KW-0808">Transferase</keyword>
<proteinExistence type="predicted"/>
<keyword evidence="5" id="KW-0949">S-adenosyl-L-methionine</keyword>
<evidence type="ECO:0000256" key="5">
    <source>
        <dbReference type="ARBA" id="ARBA00022691"/>
    </source>
</evidence>
<comment type="catalytic activity">
    <reaction evidence="1">
        <text>L-glutamyl-[protein] + S-adenosyl-L-methionine = [protein]-L-glutamate 5-O-methyl ester + S-adenosyl-L-homocysteine</text>
        <dbReference type="Rhea" id="RHEA:24452"/>
        <dbReference type="Rhea" id="RHEA-COMP:10208"/>
        <dbReference type="Rhea" id="RHEA-COMP:10311"/>
        <dbReference type="ChEBI" id="CHEBI:29973"/>
        <dbReference type="ChEBI" id="CHEBI:57856"/>
        <dbReference type="ChEBI" id="CHEBI:59789"/>
        <dbReference type="ChEBI" id="CHEBI:82795"/>
        <dbReference type="EC" id="2.1.1.80"/>
    </reaction>
</comment>
<feature type="domain" description="CheR-type methyltransferase" evidence="6">
    <location>
        <begin position="1"/>
        <end position="269"/>
    </location>
</feature>
<keyword evidence="3" id="KW-0489">Methyltransferase</keyword>
<dbReference type="InterPro" id="IPR050903">
    <property type="entry name" value="Bact_Chemotaxis_MeTrfase"/>
</dbReference>
<sequence length="277" mass="30245">MIEPQYRQIARVVQDVSGLVLGPDQGYLLSSRLGPVLRQNGLVDLMALAQRLALPGATELARQVAEALTTNETSFFRDRLPFDHLAGTALPRLAAARARGATLRVWSAACSTGQEAYSVAMLAREVQGSLGGRRVSIFGTDICGKVINRAQEGVFSTFEVQRGLSPERLARWFIPEGPNWRVQPGLREDCRFEVGNLIGQISVSGPFDVILLRNILIYLDKQTKEQVVEACLRRLAPDGVLYLGAAETMLGLSTRVTPLPEYRGAYCFTGALQGMPA</sequence>
<evidence type="ECO:0000256" key="3">
    <source>
        <dbReference type="ARBA" id="ARBA00022603"/>
    </source>
</evidence>
<dbReference type="EMBL" id="JAGIZB010000048">
    <property type="protein sequence ID" value="MBP0447656.1"/>
    <property type="molecule type" value="Genomic_DNA"/>
</dbReference>
<dbReference type="Proteomes" id="UP000681594">
    <property type="component" value="Unassembled WGS sequence"/>
</dbReference>
<protein>
    <recommendedName>
        <fullName evidence="2">protein-glutamate O-methyltransferase</fullName>
        <ecNumber evidence="2">2.1.1.80</ecNumber>
    </recommendedName>
</protein>
<evidence type="ECO:0000256" key="1">
    <source>
        <dbReference type="ARBA" id="ARBA00001541"/>
    </source>
</evidence>
<dbReference type="PANTHER" id="PTHR24422:SF21">
    <property type="entry name" value="CHEMOTAXIS PROTEIN METHYLTRANSFERASE 1"/>
    <property type="match status" value="1"/>
</dbReference>
<gene>
    <name evidence="7" type="ORF">J8J14_23135</name>
</gene>
<accession>A0ABS4ALA7</accession>
<dbReference type="PROSITE" id="PS50123">
    <property type="entry name" value="CHER"/>
    <property type="match status" value="1"/>
</dbReference>
<evidence type="ECO:0000259" key="6">
    <source>
        <dbReference type="PROSITE" id="PS50123"/>
    </source>
</evidence>
<keyword evidence="8" id="KW-1185">Reference proteome</keyword>
<dbReference type="Pfam" id="PF01739">
    <property type="entry name" value="CheR"/>
    <property type="match status" value="1"/>
</dbReference>
<dbReference type="RefSeq" id="WP_209381923.1">
    <property type="nucleotide sequence ID" value="NZ_JAGIZB010000048.1"/>
</dbReference>
<dbReference type="Gene3D" id="1.10.155.10">
    <property type="entry name" value="Chemotaxis receptor methyltransferase CheR, N-terminal domain"/>
    <property type="match status" value="1"/>
</dbReference>
<name>A0ABS4ALA7_9PROT</name>
<comment type="caution">
    <text evidence="7">The sequence shown here is derived from an EMBL/GenBank/DDBJ whole genome shotgun (WGS) entry which is preliminary data.</text>
</comment>
<evidence type="ECO:0000256" key="2">
    <source>
        <dbReference type="ARBA" id="ARBA00012534"/>
    </source>
</evidence>
<dbReference type="SUPFAM" id="SSF53335">
    <property type="entry name" value="S-adenosyl-L-methionine-dependent methyltransferases"/>
    <property type="match status" value="1"/>
</dbReference>
<organism evidence="7 8">
    <name type="scientific">Pararoseomonas baculiformis</name>
    <dbReference type="NCBI Taxonomy" id="2820812"/>
    <lineage>
        <taxon>Bacteria</taxon>
        <taxon>Pseudomonadati</taxon>
        <taxon>Pseudomonadota</taxon>
        <taxon>Alphaproteobacteria</taxon>
        <taxon>Acetobacterales</taxon>
        <taxon>Acetobacteraceae</taxon>
        <taxon>Pararoseomonas</taxon>
    </lineage>
</organism>
<dbReference type="SMART" id="SM00138">
    <property type="entry name" value="MeTrc"/>
    <property type="match status" value="1"/>
</dbReference>
<dbReference type="PRINTS" id="PR00996">
    <property type="entry name" value="CHERMTFRASE"/>
</dbReference>
<dbReference type="SUPFAM" id="SSF47757">
    <property type="entry name" value="Chemotaxis receptor methyltransferase CheR, N-terminal domain"/>
    <property type="match status" value="1"/>
</dbReference>